<dbReference type="Gene3D" id="2.150.10.10">
    <property type="entry name" value="Serralysin-like metalloprotease, C-terminal"/>
    <property type="match status" value="1"/>
</dbReference>
<dbReference type="Gene3D" id="3.40.710.10">
    <property type="entry name" value="DD-peptidase/beta-lactamase superfamily"/>
    <property type="match status" value="1"/>
</dbReference>
<dbReference type="InterPro" id="IPR011049">
    <property type="entry name" value="Serralysin-like_metalloprot_C"/>
</dbReference>
<keyword evidence="3" id="KW-1185">Reference proteome</keyword>
<dbReference type="InterPro" id="IPR050491">
    <property type="entry name" value="AmpC-like"/>
</dbReference>
<evidence type="ECO:0000313" key="3">
    <source>
        <dbReference type="Proteomes" id="UP000623440"/>
    </source>
</evidence>
<dbReference type="Proteomes" id="UP000623440">
    <property type="component" value="Unassembled WGS sequence"/>
</dbReference>
<comment type="caution">
    <text evidence="2">The sequence shown here is derived from an EMBL/GenBank/DDBJ whole genome shotgun (WGS) entry which is preliminary data.</text>
</comment>
<name>A0ABR8DXD6_9NOSO</name>
<dbReference type="RefSeq" id="WP_190944649.1">
    <property type="nucleotide sequence ID" value="NZ_JACJSI010000136.1"/>
</dbReference>
<dbReference type="InterPro" id="IPR012338">
    <property type="entry name" value="Beta-lactam/transpept-like"/>
</dbReference>
<gene>
    <name evidence="2" type="ORF">H6G97_33175</name>
</gene>
<dbReference type="SUPFAM" id="SSF51120">
    <property type="entry name" value="beta-Roll"/>
    <property type="match status" value="1"/>
</dbReference>
<dbReference type="InterPro" id="IPR018511">
    <property type="entry name" value="Hemolysin-typ_Ca-bd_CS"/>
</dbReference>
<evidence type="ECO:0000313" key="2">
    <source>
        <dbReference type="EMBL" id="MBD2534127.1"/>
    </source>
</evidence>
<dbReference type="Pfam" id="PF00353">
    <property type="entry name" value="HemolysinCabind"/>
    <property type="match status" value="2"/>
</dbReference>
<dbReference type="InterPro" id="IPR001466">
    <property type="entry name" value="Beta-lactam-related"/>
</dbReference>
<dbReference type="PRINTS" id="PR00313">
    <property type="entry name" value="CABNDNGRPT"/>
</dbReference>
<dbReference type="GO" id="GO:0016787">
    <property type="term" value="F:hydrolase activity"/>
    <property type="evidence" value="ECO:0007669"/>
    <property type="project" value="UniProtKB-KW"/>
</dbReference>
<protein>
    <submittedName>
        <fullName evidence="2">Serine hydrolase</fullName>
    </submittedName>
</protein>
<dbReference type="PANTHER" id="PTHR46825:SF7">
    <property type="entry name" value="D-ALANYL-D-ALANINE CARBOXYPEPTIDASE"/>
    <property type="match status" value="1"/>
</dbReference>
<proteinExistence type="predicted"/>
<dbReference type="InterPro" id="IPR001343">
    <property type="entry name" value="Hemolysn_Ca-bd"/>
</dbReference>
<reference evidence="2 3" key="1">
    <citation type="journal article" date="2020" name="ISME J.">
        <title>Comparative genomics reveals insights into cyanobacterial evolution and habitat adaptation.</title>
        <authorList>
            <person name="Chen M.Y."/>
            <person name="Teng W.K."/>
            <person name="Zhao L."/>
            <person name="Hu C.X."/>
            <person name="Zhou Y.K."/>
            <person name="Han B.P."/>
            <person name="Song L.R."/>
            <person name="Shu W.S."/>
        </authorList>
    </citation>
    <scope>NUCLEOTIDE SEQUENCE [LARGE SCALE GENOMIC DNA]</scope>
    <source>
        <strain evidence="2 3">FACHB-838</strain>
    </source>
</reference>
<keyword evidence="2" id="KW-0378">Hydrolase</keyword>
<dbReference type="PROSITE" id="PS00330">
    <property type="entry name" value="HEMOLYSIN_CALCIUM"/>
    <property type="match status" value="2"/>
</dbReference>
<dbReference type="SUPFAM" id="SSF56601">
    <property type="entry name" value="beta-lactamase/transpeptidase-like"/>
    <property type="match status" value="1"/>
</dbReference>
<sequence>MLETNPNFDFFLEQNQSLVPVKDNLNSNLELSYPLHDRSSTFFASNIDYKHVDSRQLPDSWNDDGTVFRGSIGNDKLNGSFGDDTLYGYSGEDRLIGNRGDDLLNGGTGKDYLNGGKGNDTLIDYGGGDLMSGGKGSDLFWLGNWSQPNTPTIITDFQVGMDQIKVGHLGARFDNLTIQNCRGQNNQKQTTIKEQGHILAVLLGIEASHLTANSFIFGNYKLAMQLQNAVDKNLKNSDLPGATVAVITPDGFTWEGASGVSDLTNQNLMSPDKIFNIGALTETFTAATVLKLAEKGTLSLDDTLGKWLPDITQNILHGESITIRQLLNGTSGIYYYREDEQWRFDITTDFLNGSTKNWSSEDLVAYTYDKPRFSGEASSSVWTYPGTGTVLAKLIVQKATNSSFPNVMREQVLKLLGLNNTFFSGENQLSGKLARGYQDALDADGNIGEDGILEDFTDTNPSLYLASGTLFSSSQDIARFYQALFSGELLKSKSLKEMLTFVNEGISYEGNQYGLGVASFENSSQREWGKGGDNPGYSSEMRYFPDQSDAIIVTLGNGGSNSDTGGVVPILDGTYKVIFGSRS</sequence>
<accession>A0ABR8DXD6</accession>
<organism evidence="2 3">
    <name type="scientific">Nostoc flagelliforme FACHB-838</name>
    <dbReference type="NCBI Taxonomy" id="2692904"/>
    <lineage>
        <taxon>Bacteria</taxon>
        <taxon>Bacillati</taxon>
        <taxon>Cyanobacteriota</taxon>
        <taxon>Cyanophyceae</taxon>
        <taxon>Nostocales</taxon>
        <taxon>Nostocaceae</taxon>
        <taxon>Nostoc</taxon>
    </lineage>
</organism>
<dbReference type="Pfam" id="PF00144">
    <property type="entry name" value="Beta-lactamase"/>
    <property type="match status" value="1"/>
</dbReference>
<dbReference type="PANTHER" id="PTHR46825">
    <property type="entry name" value="D-ALANYL-D-ALANINE-CARBOXYPEPTIDASE/ENDOPEPTIDASE AMPH"/>
    <property type="match status" value="1"/>
</dbReference>
<dbReference type="EMBL" id="JACJSI010000136">
    <property type="protein sequence ID" value="MBD2534127.1"/>
    <property type="molecule type" value="Genomic_DNA"/>
</dbReference>
<feature type="domain" description="Beta-lactamase-related" evidence="1">
    <location>
        <begin position="227"/>
        <end position="559"/>
    </location>
</feature>
<evidence type="ECO:0000259" key="1">
    <source>
        <dbReference type="Pfam" id="PF00144"/>
    </source>
</evidence>